<accession>A0ACC0ETV0</accession>
<keyword evidence="2" id="KW-1185">Reference proteome</keyword>
<dbReference type="Proteomes" id="UP001060170">
    <property type="component" value="Chromosome 2"/>
</dbReference>
<gene>
    <name evidence="1" type="ORF">MJO28_001346</name>
</gene>
<reference evidence="2" key="1">
    <citation type="journal article" date="2018" name="BMC Genomics">
        <title>Genomic insights into host adaptation between the wheat stripe rust pathogen (Puccinia striiformis f. sp. tritici) and the barley stripe rust pathogen (Puccinia striiformis f. sp. hordei).</title>
        <authorList>
            <person name="Xia C."/>
            <person name="Wang M."/>
            <person name="Yin C."/>
            <person name="Cornejo O.E."/>
            <person name="Hulbert S.H."/>
            <person name="Chen X."/>
        </authorList>
    </citation>
    <scope>NUCLEOTIDE SEQUENCE [LARGE SCALE GENOMIC DNA]</scope>
    <source>
        <strain evidence="2">93-210</strain>
    </source>
</reference>
<evidence type="ECO:0000313" key="2">
    <source>
        <dbReference type="Proteomes" id="UP001060170"/>
    </source>
</evidence>
<sequence>MAIFQAPPHSDASSAQVHISFCPPLLRSATIRKFLVGFEMFGEAQRDLTPELAAEKLRAAALEPYYK</sequence>
<organism evidence="1 2">
    <name type="scientific">Puccinia striiformis f. sp. tritici</name>
    <dbReference type="NCBI Taxonomy" id="168172"/>
    <lineage>
        <taxon>Eukaryota</taxon>
        <taxon>Fungi</taxon>
        <taxon>Dikarya</taxon>
        <taxon>Basidiomycota</taxon>
        <taxon>Pucciniomycotina</taxon>
        <taxon>Pucciniomycetes</taxon>
        <taxon>Pucciniales</taxon>
        <taxon>Pucciniaceae</taxon>
        <taxon>Puccinia</taxon>
    </lineage>
</organism>
<name>A0ACC0ETV0_9BASI</name>
<evidence type="ECO:0000313" key="1">
    <source>
        <dbReference type="EMBL" id="KAI7960857.1"/>
    </source>
</evidence>
<reference evidence="1 2" key="3">
    <citation type="journal article" date="2022" name="Microbiol. Spectr.">
        <title>Folding features and dynamics of 3D genome architecture in plant fungal pathogens.</title>
        <authorList>
            <person name="Xia C."/>
        </authorList>
    </citation>
    <scope>NUCLEOTIDE SEQUENCE [LARGE SCALE GENOMIC DNA]</scope>
    <source>
        <strain evidence="1 2">93-210</strain>
    </source>
</reference>
<dbReference type="EMBL" id="CM045866">
    <property type="protein sequence ID" value="KAI7960857.1"/>
    <property type="molecule type" value="Genomic_DNA"/>
</dbReference>
<comment type="caution">
    <text evidence="1">The sequence shown here is derived from an EMBL/GenBank/DDBJ whole genome shotgun (WGS) entry which is preliminary data.</text>
</comment>
<reference evidence="2" key="2">
    <citation type="journal article" date="2018" name="Mol. Plant Microbe Interact.">
        <title>Genome sequence resources for the wheat stripe rust pathogen (Puccinia striiformis f. sp. tritici) and the barley stripe rust pathogen (Puccinia striiformis f. sp. hordei).</title>
        <authorList>
            <person name="Xia C."/>
            <person name="Wang M."/>
            <person name="Yin C."/>
            <person name="Cornejo O.E."/>
            <person name="Hulbert S.H."/>
            <person name="Chen X."/>
        </authorList>
    </citation>
    <scope>NUCLEOTIDE SEQUENCE [LARGE SCALE GENOMIC DNA]</scope>
    <source>
        <strain evidence="2">93-210</strain>
    </source>
</reference>
<protein>
    <submittedName>
        <fullName evidence="1">Uncharacterized protein</fullName>
    </submittedName>
</protein>
<proteinExistence type="predicted"/>